<evidence type="ECO:0000256" key="10">
    <source>
        <dbReference type="SAM" id="Coils"/>
    </source>
</evidence>
<keyword evidence="3" id="KW-0723">Serine/threonine-protein kinase</keyword>
<keyword evidence="7" id="KW-0067">ATP-binding</keyword>
<evidence type="ECO:0000256" key="1">
    <source>
        <dbReference type="ARBA" id="ARBA00010886"/>
    </source>
</evidence>
<dbReference type="InterPro" id="IPR008271">
    <property type="entry name" value="Ser/Thr_kinase_AS"/>
</dbReference>
<comment type="catalytic activity">
    <reaction evidence="9">
        <text>L-seryl-[protein] + ATP = O-phospho-L-seryl-[protein] + ADP + H(+)</text>
        <dbReference type="Rhea" id="RHEA:17989"/>
        <dbReference type="Rhea" id="RHEA-COMP:9863"/>
        <dbReference type="Rhea" id="RHEA-COMP:11604"/>
        <dbReference type="ChEBI" id="CHEBI:15378"/>
        <dbReference type="ChEBI" id="CHEBI:29999"/>
        <dbReference type="ChEBI" id="CHEBI:30616"/>
        <dbReference type="ChEBI" id="CHEBI:83421"/>
        <dbReference type="ChEBI" id="CHEBI:456216"/>
        <dbReference type="EC" id="2.7.11.1"/>
    </reaction>
</comment>
<evidence type="ECO:0000256" key="7">
    <source>
        <dbReference type="ARBA" id="ARBA00022840"/>
    </source>
</evidence>
<sequence length="680" mass="77251">MATVLQELLPLPILKTVYTDGKSHRIHMIIRYILFRKVLKEISIGEFNPNETVQATLEAQLLSKLDHPAIGRDLDYKIQEYKEAGKTFPESQIIEWFIQLLLGVDYMHERRILHQDLKSKNIFLKNNLLKIGDFGVSRLLMGSCDLATTLTGTPHYMSPEALKHQGYDTKSDIWLALFAEITNYSASSRSLACILYEMCCMNQAFTGSNFLSIVIKIVEGDIPSLPERYPRQLNAIMESYGKKCIAAEAILSCTYTLVHLNNNFLFKHYSMLNKSPSLRPSAIEILKIPYIDEQLQHLMCRYLEMTLEDKNLNRQKEATYIINAVQKKIHLQTLRALSEVQKMTPREKMRLRKVQAADEEARKLKKLVEEKYEENNKRMQELRSRNFQQLTVDVLHEDGERRPGREETTSHELFITFCKEFDDPALENLPESQPIPSLELGTLGSSVEDTVADLGDHVKMSWKLAPDEGPPLLHELNSITINMCKTVNALKKVVKLGFGWSSQSKFAFDVFLMELLELMLPPSAVRRLGPDALQVAICQLLKWCFGSHLMLNWEIPSGIEELVAEKQDRLSTKETMLLQVFGVGIISRSHQGPGLRDRYLASDEMYGRYKPQRSPGPGPGIMSFSSEDYLCAASSYHKVFRDSLYLSLGLSGACGLCLGLAYCPSPAFDVLDLSQVVVHT</sequence>
<dbReference type="AlphaFoldDB" id="A0A643BPE5"/>
<comment type="similarity">
    <text evidence="1">Belongs to the protein kinase superfamily. NEK Ser/Thr protein kinase family. NIMA subfamily.</text>
</comment>
<evidence type="ECO:0000256" key="3">
    <source>
        <dbReference type="ARBA" id="ARBA00022527"/>
    </source>
</evidence>
<evidence type="ECO:0000256" key="9">
    <source>
        <dbReference type="ARBA" id="ARBA00048679"/>
    </source>
</evidence>
<evidence type="ECO:0000256" key="4">
    <source>
        <dbReference type="ARBA" id="ARBA00022679"/>
    </source>
</evidence>
<dbReference type="PANTHER" id="PTHR44899">
    <property type="entry name" value="CAMK FAMILY PROTEIN KINASE"/>
    <property type="match status" value="1"/>
</dbReference>
<dbReference type="GO" id="GO:0004674">
    <property type="term" value="F:protein serine/threonine kinase activity"/>
    <property type="evidence" value="ECO:0007669"/>
    <property type="project" value="UniProtKB-KW"/>
</dbReference>
<keyword evidence="5" id="KW-0547">Nucleotide-binding</keyword>
<feature type="domain" description="Protein kinase" evidence="11">
    <location>
        <begin position="1"/>
        <end position="291"/>
    </location>
</feature>
<dbReference type="InterPro" id="IPR011009">
    <property type="entry name" value="Kinase-like_dom_sf"/>
</dbReference>
<dbReference type="EC" id="2.7.11.1" evidence="2"/>
<comment type="catalytic activity">
    <reaction evidence="8">
        <text>L-threonyl-[protein] + ATP = O-phospho-L-threonyl-[protein] + ADP + H(+)</text>
        <dbReference type="Rhea" id="RHEA:46608"/>
        <dbReference type="Rhea" id="RHEA-COMP:11060"/>
        <dbReference type="Rhea" id="RHEA-COMP:11605"/>
        <dbReference type="ChEBI" id="CHEBI:15378"/>
        <dbReference type="ChEBI" id="CHEBI:30013"/>
        <dbReference type="ChEBI" id="CHEBI:30616"/>
        <dbReference type="ChEBI" id="CHEBI:61977"/>
        <dbReference type="ChEBI" id="CHEBI:456216"/>
        <dbReference type="EC" id="2.7.11.1"/>
    </reaction>
</comment>
<evidence type="ECO:0000313" key="12">
    <source>
        <dbReference type="EMBL" id="KAB0389841.1"/>
    </source>
</evidence>
<keyword evidence="6" id="KW-0418">Kinase</keyword>
<keyword evidence="10" id="KW-0175">Coiled coil</keyword>
<feature type="coiled-coil region" evidence="10">
    <location>
        <begin position="354"/>
        <end position="385"/>
    </location>
</feature>
<evidence type="ECO:0000256" key="2">
    <source>
        <dbReference type="ARBA" id="ARBA00012513"/>
    </source>
</evidence>
<evidence type="ECO:0000256" key="5">
    <source>
        <dbReference type="ARBA" id="ARBA00022741"/>
    </source>
</evidence>
<proteinExistence type="inferred from homology"/>
<evidence type="ECO:0000256" key="8">
    <source>
        <dbReference type="ARBA" id="ARBA00047899"/>
    </source>
</evidence>
<evidence type="ECO:0000313" key="13">
    <source>
        <dbReference type="Proteomes" id="UP000437017"/>
    </source>
</evidence>
<gene>
    <name evidence="12" type="ORF">E2I00_019453</name>
</gene>
<name>A0A643BPE5_BALPH</name>
<comment type="caution">
    <text evidence="12">The sequence shown here is derived from an EMBL/GenBank/DDBJ whole genome shotgun (WGS) entry which is preliminary data.</text>
</comment>
<keyword evidence="4" id="KW-0808">Transferase</keyword>
<dbReference type="PROSITE" id="PS50011">
    <property type="entry name" value="PROTEIN_KINASE_DOM"/>
    <property type="match status" value="1"/>
</dbReference>
<dbReference type="Gene3D" id="1.10.510.10">
    <property type="entry name" value="Transferase(Phosphotransferase) domain 1"/>
    <property type="match status" value="1"/>
</dbReference>
<dbReference type="InterPro" id="IPR000719">
    <property type="entry name" value="Prot_kinase_dom"/>
</dbReference>
<dbReference type="PANTHER" id="PTHR44899:SF8">
    <property type="entry name" value="NIMA-RELATED KINASE 11"/>
    <property type="match status" value="1"/>
</dbReference>
<evidence type="ECO:0000256" key="6">
    <source>
        <dbReference type="ARBA" id="ARBA00022777"/>
    </source>
</evidence>
<dbReference type="EMBL" id="SGJD01006428">
    <property type="protein sequence ID" value="KAB0389841.1"/>
    <property type="molecule type" value="Genomic_DNA"/>
</dbReference>
<keyword evidence="13" id="KW-1185">Reference proteome</keyword>
<reference evidence="12 13" key="1">
    <citation type="journal article" date="2019" name="PLoS ONE">
        <title>Genomic analyses reveal an absence of contemporary introgressive admixture between fin whales and blue whales, despite known hybrids.</title>
        <authorList>
            <person name="Westbury M.V."/>
            <person name="Petersen B."/>
            <person name="Lorenzen E.D."/>
        </authorList>
    </citation>
    <scope>NUCLEOTIDE SEQUENCE [LARGE SCALE GENOMIC DNA]</scope>
    <source>
        <strain evidence="12">FinWhale-01</strain>
    </source>
</reference>
<dbReference type="Pfam" id="PF00069">
    <property type="entry name" value="Pkinase"/>
    <property type="match status" value="1"/>
</dbReference>
<dbReference type="SMART" id="SM00220">
    <property type="entry name" value="S_TKc"/>
    <property type="match status" value="1"/>
</dbReference>
<dbReference type="SUPFAM" id="SSF56112">
    <property type="entry name" value="Protein kinase-like (PK-like)"/>
    <property type="match status" value="1"/>
</dbReference>
<dbReference type="PROSITE" id="PS00108">
    <property type="entry name" value="PROTEIN_KINASE_ST"/>
    <property type="match status" value="1"/>
</dbReference>
<dbReference type="GO" id="GO:0005524">
    <property type="term" value="F:ATP binding"/>
    <property type="evidence" value="ECO:0007669"/>
    <property type="project" value="UniProtKB-KW"/>
</dbReference>
<evidence type="ECO:0000259" key="11">
    <source>
        <dbReference type="PROSITE" id="PS50011"/>
    </source>
</evidence>
<organism evidence="12 13">
    <name type="scientific">Balaenoptera physalus</name>
    <name type="common">Fin whale</name>
    <name type="synonym">Balaena physalus</name>
    <dbReference type="NCBI Taxonomy" id="9770"/>
    <lineage>
        <taxon>Eukaryota</taxon>
        <taxon>Metazoa</taxon>
        <taxon>Chordata</taxon>
        <taxon>Craniata</taxon>
        <taxon>Vertebrata</taxon>
        <taxon>Euteleostomi</taxon>
        <taxon>Mammalia</taxon>
        <taxon>Eutheria</taxon>
        <taxon>Laurasiatheria</taxon>
        <taxon>Artiodactyla</taxon>
        <taxon>Whippomorpha</taxon>
        <taxon>Cetacea</taxon>
        <taxon>Mysticeti</taxon>
        <taxon>Balaenopteridae</taxon>
        <taxon>Balaenoptera</taxon>
    </lineage>
</organism>
<protein>
    <recommendedName>
        <fullName evidence="2">non-specific serine/threonine protein kinase</fullName>
        <ecNumber evidence="2">2.7.11.1</ecNumber>
    </recommendedName>
</protein>
<dbReference type="InterPro" id="IPR051131">
    <property type="entry name" value="NEK_Ser/Thr_kinase_NIMA"/>
</dbReference>
<dbReference type="OrthoDB" id="248923at2759"/>
<accession>A0A643BPE5</accession>
<dbReference type="Proteomes" id="UP000437017">
    <property type="component" value="Unassembled WGS sequence"/>
</dbReference>